<evidence type="ECO:0000313" key="4">
    <source>
        <dbReference type="Proteomes" id="UP000176253"/>
    </source>
</evidence>
<accession>A0A1F6A3W7</accession>
<gene>
    <name evidence="3" type="ORF">A3D78_06215</name>
</gene>
<organism evidence="3 4">
    <name type="scientific">Candidatus Gottesmanbacteria bacterium RIFCSPHIGHO2_02_FULL_39_14</name>
    <dbReference type="NCBI Taxonomy" id="1798383"/>
    <lineage>
        <taxon>Bacteria</taxon>
        <taxon>Candidatus Gottesmaniibacteriota</taxon>
    </lineage>
</organism>
<dbReference type="EMBL" id="MFJM01000001">
    <property type="protein sequence ID" value="OGG19336.1"/>
    <property type="molecule type" value="Genomic_DNA"/>
</dbReference>
<dbReference type="AlphaFoldDB" id="A0A1F6A3W7"/>
<name>A0A1F6A3W7_9BACT</name>
<evidence type="ECO:0000313" key="3">
    <source>
        <dbReference type="EMBL" id="OGG19336.1"/>
    </source>
</evidence>
<dbReference type="GO" id="GO:0045259">
    <property type="term" value="C:proton-transporting ATP synthase complex"/>
    <property type="evidence" value="ECO:0007669"/>
    <property type="project" value="UniProtKB-KW"/>
</dbReference>
<comment type="caution">
    <text evidence="3">The sequence shown here is derived from an EMBL/GenBank/DDBJ whole genome shotgun (WGS) entry which is preliminary data.</text>
</comment>
<dbReference type="STRING" id="1798383.A3D78_06215"/>
<dbReference type="GO" id="GO:0015986">
    <property type="term" value="P:proton motive force-driven ATP synthesis"/>
    <property type="evidence" value="ECO:0007669"/>
    <property type="project" value="InterPro"/>
</dbReference>
<dbReference type="Gene3D" id="2.60.15.10">
    <property type="entry name" value="F0F1 ATP synthase delta/epsilon subunit, N-terminal"/>
    <property type="match status" value="1"/>
</dbReference>
<evidence type="ECO:0000256" key="1">
    <source>
        <dbReference type="ARBA" id="ARBA00023196"/>
    </source>
</evidence>
<sequence length="82" mass="9218">MPESLLTVEISSPEKQIWKGEAKSVSSKNIAGPFDILPLHANFITIIENQPIKIATVDKIEEFKFTNAIIYASKNRVLIYTI</sequence>
<feature type="domain" description="ATP synthase F1 complex delta/epsilon subunit N-terminal" evidence="2">
    <location>
        <begin position="6"/>
        <end position="80"/>
    </location>
</feature>
<evidence type="ECO:0000259" key="2">
    <source>
        <dbReference type="Pfam" id="PF02823"/>
    </source>
</evidence>
<proteinExistence type="predicted"/>
<keyword evidence="1" id="KW-0066">ATP synthesis</keyword>
<dbReference type="Proteomes" id="UP000176253">
    <property type="component" value="Unassembled WGS sequence"/>
</dbReference>
<dbReference type="Pfam" id="PF02823">
    <property type="entry name" value="ATP-synt_DE_N"/>
    <property type="match status" value="1"/>
</dbReference>
<dbReference type="InterPro" id="IPR036771">
    <property type="entry name" value="ATPsynth_dsu/esu_N"/>
</dbReference>
<dbReference type="InterPro" id="IPR020546">
    <property type="entry name" value="ATP_synth_F1_dsu/esu_N"/>
</dbReference>
<dbReference type="SUPFAM" id="SSF51344">
    <property type="entry name" value="Epsilon subunit of F1F0-ATP synthase N-terminal domain"/>
    <property type="match status" value="1"/>
</dbReference>
<keyword evidence="1" id="KW-0139">CF(1)</keyword>
<protein>
    <recommendedName>
        <fullName evidence="2">ATP synthase F1 complex delta/epsilon subunit N-terminal domain-containing protein</fullName>
    </recommendedName>
</protein>
<reference evidence="3 4" key="1">
    <citation type="journal article" date="2016" name="Nat. Commun.">
        <title>Thousands of microbial genomes shed light on interconnected biogeochemical processes in an aquifer system.</title>
        <authorList>
            <person name="Anantharaman K."/>
            <person name="Brown C.T."/>
            <person name="Hug L.A."/>
            <person name="Sharon I."/>
            <person name="Castelle C.J."/>
            <person name="Probst A.J."/>
            <person name="Thomas B.C."/>
            <person name="Singh A."/>
            <person name="Wilkins M.J."/>
            <person name="Karaoz U."/>
            <person name="Brodie E.L."/>
            <person name="Williams K.H."/>
            <person name="Hubbard S.S."/>
            <person name="Banfield J.F."/>
        </authorList>
    </citation>
    <scope>NUCLEOTIDE SEQUENCE [LARGE SCALE GENOMIC DNA]</scope>
</reference>